<comment type="caution">
    <text evidence="4">The sequence shown here is derived from an EMBL/GenBank/DDBJ whole genome shotgun (WGS) entry which is preliminary data.</text>
</comment>
<reference evidence="4" key="1">
    <citation type="submission" date="2021-03" db="EMBL/GenBank/DDBJ databases">
        <authorList>
            <person name="Tagirdzhanova G."/>
        </authorList>
    </citation>
    <scope>NUCLEOTIDE SEQUENCE</scope>
</reference>
<proteinExistence type="predicted"/>
<evidence type="ECO:0000259" key="3">
    <source>
        <dbReference type="PROSITE" id="PS50102"/>
    </source>
</evidence>
<evidence type="ECO:0000256" key="1">
    <source>
        <dbReference type="PROSITE-ProRule" id="PRU00176"/>
    </source>
</evidence>
<sequence length="325" mass="33934">MSSTVVHVKNIHHGTSEKEVRDFFSFCGKITSLSVTPASEASDSPQSATVTFEKETAAKTALLLDNTQLGQSQVSVSSAANLSDLGASTATQDETHDSSEISQEDKPRSRIVAEYLAHGYTLSDNAIQRAIALDNKHGVSTRFTNALSQFDSKYKASDKAKGLDASYGITEKAKGIDASYGLSEKASTGWRGMTSYFEKALGTPTGQKLAAFYTQSDKQVRDIHAEARRLADLKAGKQQSGNKDESSKSNSSSSKAENEKTLQQVPGTEKTTCGCGGDTGVCPCGEGSCACSGCSKSGLAGEKSATGPAAEVAASSGVQPLGEKA</sequence>
<dbReference type="PANTHER" id="PTHR32343:SF10">
    <property type="entry name" value="RNA-BINDING REGION RNP-1 DOMAIN-CONTAINING PROTEIN"/>
    <property type="match status" value="1"/>
</dbReference>
<feature type="compositionally biased region" description="Basic and acidic residues" evidence="2">
    <location>
        <begin position="93"/>
        <end position="107"/>
    </location>
</feature>
<dbReference type="GO" id="GO:0003723">
    <property type="term" value="F:RNA binding"/>
    <property type="evidence" value="ECO:0007669"/>
    <property type="project" value="UniProtKB-UniRule"/>
</dbReference>
<gene>
    <name evidence="4" type="ORF">HETSPECPRED_007534</name>
</gene>
<accession>A0A8H3FYQ5</accession>
<dbReference type="EMBL" id="CAJPDS010000054">
    <property type="protein sequence ID" value="CAF9930073.1"/>
    <property type="molecule type" value="Genomic_DNA"/>
</dbReference>
<feature type="region of interest" description="Disordered" evidence="2">
    <location>
        <begin position="233"/>
        <end position="269"/>
    </location>
</feature>
<name>A0A8H3FYQ5_9LECA</name>
<feature type="region of interest" description="Disordered" evidence="2">
    <location>
        <begin position="290"/>
        <end position="325"/>
    </location>
</feature>
<dbReference type="SMART" id="SM00360">
    <property type="entry name" value="RRM"/>
    <property type="match status" value="1"/>
</dbReference>
<protein>
    <recommendedName>
        <fullName evidence="3">RRM domain-containing protein</fullName>
    </recommendedName>
</protein>
<dbReference type="PANTHER" id="PTHR32343">
    <property type="entry name" value="SERINE/ARGININE-RICH SPLICING FACTOR"/>
    <property type="match status" value="1"/>
</dbReference>
<evidence type="ECO:0000313" key="5">
    <source>
        <dbReference type="Proteomes" id="UP000664521"/>
    </source>
</evidence>
<dbReference type="InterPro" id="IPR000504">
    <property type="entry name" value="RRM_dom"/>
</dbReference>
<dbReference type="OrthoDB" id="7763451at2759"/>
<dbReference type="Gene3D" id="3.30.70.330">
    <property type="match status" value="1"/>
</dbReference>
<evidence type="ECO:0000313" key="4">
    <source>
        <dbReference type="EMBL" id="CAF9930073.1"/>
    </source>
</evidence>
<dbReference type="InterPro" id="IPR012677">
    <property type="entry name" value="Nucleotide-bd_a/b_plait_sf"/>
</dbReference>
<dbReference type="Proteomes" id="UP000664521">
    <property type="component" value="Unassembled WGS sequence"/>
</dbReference>
<dbReference type="PROSITE" id="PS50102">
    <property type="entry name" value="RRM"/>
    <property type="match status" value="1"/>
</dbReference>
<organism evidence="4 5">
    <name type="scientific">Heterodermia speciosa</name>
    <dbReference type="NCBI Taxonomy" id="116794"/>
    <lineage>
        <taxon>Eukaryota</taxon>
        <taxon>Fungi</taxon>
        <taxon>Dikarya</taxon>
        <taxon>Ascomycota</taxon>
        <taxon>Pezizomycotina</taxon>
        <taxon>Lecanoromycetes</taxon>
        <taxon>OSLEUM clade</taxon>
        <taxon>Lecanoromycetidae</taxon>
        <taxon>Caliciales</taxon>
        <taxon>Physciaceae</taxon>
        <taxon>Heterodermia</taxon>
    </lineage>
</organism>
<keyword evidence="5" id="KW-1185">Reference proteome</keyword>
<keyword evidence="1" id="KW-0694">RNA-binding</keyword>
<dbReference type="InterPro" id="IPR035979">
    <property type="entry name" value="RBD_domain_sf"/>
</dbReference>
<dbReference type="AlphaFoldDB" id="A0A8H3FYQ5"/>
<dbReference type="Pfam" id="PF00076">
    <property type="entry name" value="RRM_1"/>
    <property type="match status" value="1"/>
</dbReference>
<dbReference type="SUPFAM" id="SSF54928">
    <property type="entry name" value="RNA-binding domain, RBD"/>
    <property type="match status" value="1"/>
</dbReference>
<evidence type="ECO:0000256" key="2">
    <source>
        <dbReference type="SAM" id="MobiDB-lite"/>
    </source>
</evidence>
<feature type="domain" description="RRM" evidence="3">
    <location>
        <begin position="4"/>
        <end position="81"/>
    </location>
</feature>
<feature type="region of interest" description="Disordered" evidence="2">
    <location>
        <begin position="85"/>
        <end position="107"/>
    </location>
</feature>